<evidence type="ECO:0000259" key="1">
    <source>
        <dbReference type="Pfam" id="PF08332"/>
    </source>
</evidence>
<dbReference type="InterPro" id="IPR013543">
    <property type="entry name" value="Ca/CaM-dep_prot_kinase-assoc"/>
</dbReference>
<evidence type="ECO:0000313" key="3">
    <source>
        <dbReference type="Proteomes" id="UP000198243"/>
    </source>
</evidence>
<dbReference type="GO" id="GO:0004683">
    <property type="term" value="F:calcium/calmodulin-dependent protein kinase activity"/>
    <property type="evidence" value="ECO:0007669"/>
    <property type="project" value="InterPro"/>
</dbReference>
<dbReference type="GO" id="GO:0005516">
    <property type="term" value="F:calmodulin binding"/>
    <property type="evidence" value="ECO:0007669"/>
    <property type="project" value="InterPro"/>
</dbReference>
<name>A0A1C4U1U0_9ACTN</name>
<protein>
    <recommendedName>
        <fullName evidence="1">Calcium/calmodulin-dependent protein kinase II association-domain domain-containing protein</fullName>
    </recommendedName>
</protein>
<dbReference type="Gene3D" id="3.10.450.50">
    <property type="match status" value="1"/>
</dbReference>
<dbReference type="AlphaFoldDB" id="A0A1C4U1U0"/>
<dbReference type="Pfam" id="PF08332">
    <property type="entry name" value="CaMKII_AD"/>
    <property type="match status" value="1"/>
</dbReference>
<gene>
    <name evidence="2" type="ORF">GA0070607_0015</name>
</gene>
<dbReference type="SUPFAM" id="SSF54427">
    <property type="entry name" value="NTF2-like"/>
    <property type="match status" value="1"/>
</dbReference>
<keyword evidence="3" id="KW-1185">Reference proteome</keyword>
<dbReference type="EMBL" id="LT607412">
    <property type="protein sequence ID" value="SCE65587.1"/>
    <property type="molecule type" value="Genomic_DNA"/>
</dbReference>
<dbReference type="NCBIfam" id="TIGR02246">
    <property type="entry name" value="SgcJ/EcaC family oxidoreductase"/>
    <property type="match status" value="1"/>
</dbReference>
<dbReference type="Proteomes" id="UP000198243">
    <property type="component" value="Chromosome I"/>
</dbReference>
<proteinExistence type="predicted"/>
<feature type="domain" description="Calcium/calmodulin-dependent protein kinase II association-domain" evidence="1">
    <location>
        <begin position="113"/>
        <end position="170"/>
    </location>
</feature>
<accession>A0A1C4U1U0</accession>
<evidence type="ECO:0000313" key="2">
    <source>
        <dbReference type="EMBL" id="SCE65587.1"/>
    </source>
</evidence>
<dbReference type="InterPro" id="IPR032710">
    <property type="entry name" value="NTF2-like_dom_sf"/>
</dbReference>
<organism evidence="2 3">
    <name type="scientific">Micromonospora coriariae</name>
    <dbReference type="NCBI Taxonomy" id="285665"/>
    <lineage>
        <taxon>Bacteria</taxon>
        <taxon>Bacillati</taxon>
        <taxon>Actinomycetota</taxon>
        <taxon>Actinomycetes</taxon>
        <taxon>Micromonosporales</taxon>
        <taxon>Micromonosporaceae</taxon>
        <taxon>Micromonospora</taxon>
    </lineage>
</organism>
<dbReference type="InterPro" id="IPR011944">
    <property type="entry name" value="Steroid_delta5-4_isomerase"/>
</dbReference>
<reference evidence="3" key="1">
    <citation type="submission" date="2016-06" db="EMBL/GenBank/DDBJ databases">
        <authorList>
            <person name="Varghese N."/>
            <person name="Submissions Spin"/>
        </authorList>
    </citation>
    <scope>NUCLEOTIDE SEQUENCE [LARGE SCALE GENOMIC DNA]</scope>
    <source>
        <strain evidence="3">DSM 44875</strain>
    </source>
</reference>
<sequence length="175" mass="18527">MPAGGRQQAGAGPARPALRAAFKAYRNMNHFAGSAGIVARQSSGSPAGPTSAVVQPHCGAHLMIPTKGNQPTLFAQLKSLPWPDVPLGDRRRDRESMALAFEGPLKGSSTYNKQPSLRFVGRDAAIVVSESGILFAGETEVPDTAKVNATWVLEKRDGQWLIAAYHNSPALTPGQ</sequence>